<feature type="domain" description="RNA polymerase sigma-70 region 2" evidence="7">
    <location>
        <begin position="91"/>
        <end position="157"/>
    </location>
</feature>
<dbReference type="NCBIfam" id="TIGR02937">
    <property type="entry name" value="sigma70-ECF"/>
    <property type="match status" value="1"/>
</dbReference>
<reference evidence="9 10" key="1">
    <citation type="submission" date="2018-05" db="EMBL/GenBank/DDBJ databases">
        <title>Genomic Encyclopedia of Type Strains, Phase IV (KMG-IV): sequencing the most valuable type-strain genomes for metagenomic binning, comparative biology and taxonomic classification.</title>
        <authorList>
            <person name="Goeker M."/>
        </authorList>
    </citation>
    <scope>NUCLEOTIDE SEQUENCE [LARGE SCALE GENOMIC DNA]</scope>
    <source>
        <strain evidence="9 10">DSM 19792</strain>
    </source>
</reference>
<dbReference type="InterPro" id="IPR013325">
    <property type="entry name" value="RNA_pol_sigma_r2"/>
</dbReference>
<sequence length="259" mass="29602">MDQSTEHQHHALSILSNSRGKVQHFFHRIYAEGKVLYLAWVCKYLPARGLRNFSGAAEISGKLGDMLPQPDNDEALMLLYCEGDLLAFKELYQRHSHGLYRFISWRSPRREWVDEIVQDSWAALHTARASYTPLSGFRTYLYQIARNRLIDLLRQKESQLVQDHDDTESNGTANIAHDGLSPEAALDKKQQNDRLHAAIRTLPNDQKEALVLQQFNGLGLEEIAQVTAVPVETVKSRLRYAMQKLRSQLHSQTKQGEPA</sequence>
<accession>A0A318JC54</accession>
<evidence type="ECO:0000256" key="5">
    <source>
        <dbReference type="ARBA" id="ARBA00023163"/>
    </source>
</evidence>
<keyword evidence="5" id="KW-0804">Transcription</keyword>
<keyword evidence="4" id="KW-0238">DNA-binding</keyword>
<keyword evidence="3" id="KW-0731">Sigma factor</keyword>
<dbReference type="AlphaFoldDB" id="A0A318JC54"/>
<dbReference type="Proteomes" id="UP000247792">
    <property type="component" value="Unassembled WGS sequence"/>
</dbReference>
<evidence type="ECO:0000256" key="4">
    <source>
        <dbReference type="ARBA" id="ARBA00023125"/>
    </source>
</evidence>
<dbReference type="InterPro" id="IPR007627">
    <property type="entry name" value="RNA_pol_sigma70_r2"/>
</dbReference>
<dbReference type="Pfam" id="PF08281">
    <property type="entry name" value="Sigma70_r4_2"/>
    <property type="match status" value="1"/>
</dbReference>
<evidence type="ECO:0000259" key="8">
    <source>
        <dbReference type="Pfam" id="PF08281"/>
    </source>
</evidence>
<gene>
    <name evidence="9" type="ORF">DFR42_102404</name>
</gene>
<evidence type="ECO:0000259" key="7">
    <source>
        <dbReference type="Pfam" id="PF04542"/>
    </source>
</evidence>
<comment type="similarity">
    <text evidence="1">Belongs to the sigma-70 factor family. ECF subfamily.</text>
</comment>
<feature type="region of interest" description="Disordered" evidence="6">
    <location>
        <begin position="161"/>
        <end position="181"/>
    </location>
</feature>
<dbReference type="InterPro" id="IPR036388">
    <property type="entry name" value="WH-like_DNA-bd_sf"/>
</dbReference>
<dbReference type="Pfam" id="PF04542">
    <property type="entry name" value="Sigma70_r2"/>
    <property type="match status" value="1"/>
</dbReference>
<proteinExistence type="inferred from homology"/>
<dbReference type="CDD" id="cd06171">
    <property type="entry name" value="Sigma70_r4"/>
    <property type="match status" value="1"/>
</dbReference>
<name>A0A318JC54_9BURK</name>
<evidence type="ECO:0000313" key="10">
    <source>
        <dbReference type="Proteomes" id="UP000247792"/>
    </source>
</evidence>
<comment type="caution">
    <text evidence="9">The sequence shown here is derived from an EMBL/GenBank/DDBJ whole genome shotgun (WGS) entry which is preliminary data.</text>
</comment>
<evidence type="ECO:0000256" key="6">
    <source>
        <dbReference type="SAM" id="MobiDB-lite"/>
    </source>
</evidence>
<evidence type="ECO:0000256" key="2">
    <source>
        <dbReference type="ARBA" id="ARBA00023015"/>
    </source>
</evidence>
<organism evidence="9 10">
    <name type="scientific">Undibacterium pigrum</name>
    <dbReference type="NCBI Taxonomy" id="401470"/>
    <lineage>
        <taxon>Bacteria</taxon>
        <taxon>Pseudomonadati</taxon>
        <taxon>Pseudomonadota</taxon>
        <taxon>Betaproteobacteria</taxon>
        <taxon>Burkholderiales</taxon>
        <taxon>Oxalobacteraceae</taxon>
        <taxon>Undibacterium</taxon>
    </lineage>
</organism>
<evidence type="ECO:0000256" key="1">
    <source>
        <dbReference type="ARBA" id="ARBA00010641"/>
    </source>
</evidence>
<dbReference type="SUPFAM" id="SSF88659">
    <property type="entry name" value="Sigma3 and sigma4 domains of RNA polymerase sigma factors"/>
    <property type="match status" value="1"/>
</dbReference>
<dbReference type="InterPro" id="IPR013249">
    <property type="entry name" value="RNA_pol_sigma70_r4_t2"/>
</dbReference>
<dbReference type="Gene3D" id="1.10.1740.10">
    <property type="match status" value="1"/>
</dbReference>
<dbReference type="Gene3D" id="1.10.10.10">
    <property type="entry name" value="Winged helix-like DNA-binding domain superfamily/Winged helix DNA-binding domain"/>
    <property type="match status" value="1"/>
</dbReference>
<dbReference type="SUPFAM" id="SSF88946">
    <property type="entry name" value="Sigma2 domain of RNA polymerase sigma factors"/>
    <property type="match status" value="1"/>
</dbReference>
<dbReference type="GO" id="GO:0006352">
    <property type="term" value="P:DNA-templated transcription initiation"/>
    <property type="evidence" value="ECO:0007669"/>
    <property type="project" value="InterPro"/>
</dbReference>
<evidence type="ECO:0000313" key="9">
    <source>
        <dbReference type="EMBL" id="PXX45176.1"/>
    </source>
</evidence>
<dbReference type="PANTHER" id="PTHR43133:SF8">
    <property type="entry name" value="RNA POLYMERASE SIGMA FACTOR HI_1459-RELATED"/>
    <property type="match status" value="1"/>
</dbReference>
<feature type="domain" description="RNA polymerase sigma factor 70 region 4 type 2" evidence="8">
    <location>
        <begin position="193"/>
        <end position="245"/>
    </location>
</feature>
<evidence type="ECO:0000256" key="3">
    <source>
        <dbReference type="ARBA" id="ARBA00023082"/>
    </source>
</evidence>
<dbReference type="InterPro" id="IPR039425">
    <property type="entry name" value="RNA_pol_sigma-70-like"/>
</dbReference>
<dbReference type="GO" id="GO:0003677">
    <property type="term" value="F:DNA binding"/>
    <property type="evidence" value="ECO:0007669"/>
    <property type="project" value="UniProtKB-KW"/>
</dbReference>
<dbReference type="InterPro" id="IPR014284">
    <property type="entry name" value="RNA_pol_sigma-70_dom"/>
</dbReference>
<keyword evidence="10" id="KW-1185">Reference proteome</keyword>
<dbReference type="PANTHER" id="PTHR43133">
    <property type="entry name" value="RNA POLYMERASE ECF-TYPE SIGMA FACTO"/>
    <property type="match status" value="1"/>
</dbReference>
<dbReference type="InterPro" id="IPR013324">
    <property type="entry name" value="RNA_pol_sigma_r3/r4-like"/>
</dbReference>
<dbReference type="GO" id="GO:0016987">
    <property type="term" value="F:sigma factor activity"/>
    <property type="evidence" value="ECO:0007669"/>
    <property type="project" value="UniProtKB-KW"/>
</dbReference>
<keyword evidence="2" id="KW-0805">Transcription regulation</keyword>
<dbReference type="EMBL" id="QJKB01000002">
    <property type="protein sequence ID" value="PXX45176.1"/>
    <property type="molecule type" value="Genomic_DNA"/>
</dbReference>
<protein>
    <submittedName>
        <fullName evidence="9">RNA polymerase sigma-70 factor (ECF subfamily)</fullName>
    </submittedName>
</protein>